<dbReference type="EMBL" id="JAFCMP010000212">
    <property type="protein sequence ID" value="KAG5183380.1"/>
    <property type="molecule type" value="Genomic_DNA"/>
</dbReference>
<organism evidence="1 2">
    <name type="scientific">Tribonema minus</name>
    <dbReference type="NCBI Taxonomy" id="303371"/>
    <lineage>
        <taxon>Eukaryota</taxon>
        <taxon>Sar</taxon>
        <taxon>Stramenopiles</taxon>
        <taxon>Ochrophyta</taxon>
        <taxon>PX clade</taxon>
        <taxon>Xanthophyceae</taxon>
        <taxon>Tribonematales</taxon>
        <taxon>Tribonemataceae</taxon>
        <taxon>Tribonema</taxon>
    </lineage>
</organism>
<evidence type="ECO:0000313" key="2">
    <source>
        <dbReference type="Proteomes" id="UP000664859"/>
    </source>
</evidence>
<accession>A0A835Z1M1</accession>
<proteinExistence type="predicted"/>
<protein>
    <submittedName>
        <fullName evidence="1">Uncharacterized protein</fullName>
    </submittedName>
</protein>
<feature type="non-terminal residue" evidence="1">
    <location>
        <position position="71"/>
    </location>
</feature>
<name>A0A835Z1M1_9STRA</name>
<keyword evidence="2" id="KW-1185">Reference proteome</keyword>
<dbReference type="AlphaFoldDB" id="A0A835Z1M1"/>
<evidence type="ECO:0000313" key="1">
    <source>
        <dbReference type="EMBL" id="KAG5183380.1"/>
    </source>
</evidence>
<comment type="caution">
    <text evidence="1">The sequence shown here is derived from an EMBL/GenBank/DDBJ whole genome shotgun (WGS) entry which is preliminary data.</text>
</comment>
<reference evidence="1" key="1">
    <citation type="submission" date="2021-02" db="EMBL/GenBank/DDBJ databases">
        <title>First Annotated Genome of the Yellow-green Alga Tribonema minus.</title>
        <authorList>
            <person name="Mahan K.M."/>
        </authorList>
    </citation>
    <scope>NUCLEOTIDE SEQUENCE</scope>
    <source>
        <strain evidence="1">UTEX B ZZ1240</strain>
    </source>
</reference>
<sequence>MRAPSPATARAPSSALLRWWACARRGKQAQNSRGLDACPWWRQQCPGARTSVTTGARLISNMCGAHASLEG</sequence>
<dbReference type="Proteomes" id="UP000664859">
    <property type="component" value="Unassembled WGS sequence"/>
</dbReference>
<gene>
    <name evidence="1" type="ORF">JKP88DRAFT_348654</name>
</gene>